<sequence length="409" mass="46330">MSLSGDPLSSSTKKNQEPHQDSSFLRHKEPEMPLSDDPLSSPTKKNQDSSFLRHKELEMSLSNDPLSSPTEKNQEPHQDFSFLSSKETEKKSQTSTSQETEVTNIDEQVLKKSETSTSQETHATNGDEQVLKSQYGSFWENPNYYESVMNTGNLFNTSGSSLGGNMSSQIDPPDPIQKNPTSEDFKTNNNDESYYLNLEDSDGCSDLQWLFHSSETQMGEEGYGTNTCDAFRNKSNISLGPYGSIESMMKLQRDREEIKMIPTPGLVNRAEWAIKKILKTGDVSTTHCRLKLPKSSLEPYFQKHLPEAYLQKLVQDNPGIIVNMYDHDTKTTHKVRLALAKYYYVIMGGWRKAFITRRCLRKGQQIGLYWGTSDSMLHFTVLDDAYGKALAEEKKPVISQLETYVTNCT</sequence>
<organism evidence="7 8">
    <name type="scientific">Arabis alpina</name>
    <name type="common">Alpine rock-cress</name>
    <dbReference type="NCBI Taxonomy" id="50452"/>
    <lineage>
        <taxon>Eukaryota</taxon>
        <taxon>Viridiplantae</taxon>
        <taxon>Streptophyta</taxon>
        <taxon>Embryophyta</taxon>
        <taxon>Tracheophyta</taxon>
        <taxon>Spermatophyta</taxon>
        <taxon>Magnoliopsida</taxon>
        <taxon>eudicotyledons</taxon>
        <taxon>Gunneridae</taxon>
        <taxon>Pentapetalae</taxon>
        <taxon>rosids</taxon>
        <taxon>malvids</taxon>
        <taxon>Brassicales</taxon>
        <taxon>Brassicaceae</taxon>
        <taxon>Arabideae</taxon>
        <taxon>Arabis</taxon>
    </lineage>
</organism>
<dbReference type="AlphaFoldDB" id="A0A087GLW4"/>
<keyword evidence="3" id="KW-0238">DNA-binding</keyword>
<protein>
    <recommendedName>
        <fullName evidence="9">TF-B3 domain-containing protein</fullName>
    </recommendedName>
</protein>
<gene>
    <name evidence="7" type="ordered locus">AALP_Aa6g035800</name>
</gene>
<proteinExistence type="predicted"/>
<dbReference type="OrthoDB" id="1059442at2759"/>
<dbReference type="GO" id="GO:0005634">
    <property type="term" value="C:nucleus"/>
    <property type="evidence" value="ECO:0007669"/>
    <property type="project" value="UniProtKB-SubCell"/>
</dbReference>
<evidence type="ECO:0000256" key="1">
    <source>
        <dbReference type="ARBA" id="ARBA00004123"/>
    </source>
</evidence>
<comment type="subcellular location">
    <subcellularLocation>
        <location evidence="1">Nucleus</location>
    </subcellularLocation>
</comment>
<evidence type="ECO:0008006" key="9">
    <source>
        <dbReference type="Google" id="ProtNLM"/>
    </source>
</evidence>
<evidence type="ECO:0000256" key="3">
    <source>
        <dbReference type="ARBA" id="ARBA00023125"/>
    </source>
</evidence>
<evidence type="ECO:0000313" key="8">
    <source>
        <dbReference type="Proteomes" id="UP000029120"/>
    </source>
</evidence>
<evidence type="ECO:0000256" key="5">
    <source>
        <dbReference type="ARBA" id="ARBA00023242"/>
    </source>
</evidence>
<dbReference type="InterPro" id="IPR015300">
    <property type="entry name" value="DNA-bd_pseudobarrel_sf"/>
</dbReference>
<dbReference type="Gramene" id="KFK30866">
    <property type="protein sequence ID" value="KFK30866"/>
    <property type="gene ID" value="AALP_AA6G035800"/>
</dbReference>
<keyword evidence="4" id="KW-0804">Transcription</keyword>
<dbReference type="InterPro" id="IPR051442">
    <property type="entry name" value="B3_domain"/>
</dbReference>
<reference evidence="8" key="1">
    <citation type="journal article" date="2015" name="Nat. Plants">
        <title>Genome expansion of Arabis alpina linked with retrotransposition and reduced symmetric DNA methylation.</title>
        <authorList>
            <person name="Willing E.M."/>
            <person name="Rawat V."/>
            <person name="Mandakova T."/>
            <person name="Maumus F."/>
            <person name="James G.V."/>
            <person name="Nordstroem K.J."/>
            <person name="Becker C."/>
            <person name="Warthmann N."/>
            <person name="Chica C."/>
            <person name="Szarzynska B."/>
            <person name="Zytnicki M."/>
            <person name="Albani M.C."/>
            <person name="Kiefer C."/>
            <person name="Bergonzi S."/>
            <person name="Castaings L."/>
            <person name="Mateos J.L."/>
            <person name="Berns M.C."/>
            <person name="Bujdoso N."/>
            <person name="Piofczyk T."/>
            <person name="de Lorenzo L."/>
            <person name="Barrero-Sicilia C."/>
            <person name="Mateos I."/>
            <person name="Piednoel M."/>
            <person name="Hagmann J."/>
            <person name="Chen-Min-Tao R."/>
            <person name="Iglesias-Fernandez R."/>
            <person name="Schuster S.C."/>
            <person name="Alonso-Blanco C."/>
            <person name="Roudier F."/>
            <person name="Carbonero P."/>
            <person name="Paz-Ares J."/>
            <person name="Davis S.J."/>
            <person name="Pecinka A."/>
            <person name="Quesneville H."/>
            <person name="Colot V."/>
            <person name="Lysak M.A."/>
            <person name="Weigel D."/>
            <person name="Coupland G."/>
            <person name="Schneeberger K."/>
        </authorList>
    </citation>
    <scope>NUCLEOTIDE SEQUENCE [LARGE SCALE GENOMIC DNA]</scope>
    <source>
        <strain evidence="8">cv. Pajares</strain>
    </source>
</reference>
<dbReference type="EMBL" id="CM002874">
    <property type="protein sequence ID" value="KFK30866.1"/>
    <property type="molecule type" value="Genomic_DNA"/>
</dbReference>
<dbReference type="PANTHER" id="PTHR34269">
    <property type="entry name" value="TRANSCRIPTION FACTOR B3-DOMAIN FAMILY-RELATED"/>
    <property type="match status" value="1"/>
</dbReference>
<evidence type="ECO:0000256" key="2">
    <source>
        <dbReference type="ARBA" id="ARBA00023015"/>
    </source>
</evidence>
<evidence type="ECO:0000256" key="6">
    <source>
        <dbReference type="SAM" id="MobiDB-lite"/>
    </source>
</evidence>
<feature type="compositionally biased region" description="Basic and acidic residues" evidence="6">
    <location>
        <begin position="14"/>
        <end position="31"/>
    </location>
</feature>
<feature type="region of interest" description="Disordered" evidence="6">
    <location>
        <begin position="1"/>
        <end position="127"/>
    </location>
</feature>
<keyword evidence="5" id="KW-0539">Nucleus</keyword>
<dbReference type="PANTHER" id="PTHR34269:SF11">
    <property type="entry name" value="B3 DOMAIN PROTEIN"/>
    <property type="match status" value="1"/>
</dbReference>
<dbReference type="GO" id="GO:0003677">
    <property type="term" value="F:DNA binding"/>
    <property type="evidence" value="ECO:0007669"/>
    <property type="project" value="UniProtKB-KW"/>
</dbReference>
<evidence type="ECO:0000313" key="7">
    <source>
        <dbReference type="EMBL" id="KFK30866.1"/>
    </source>
</evidence>
<feature type="compositionally biased region" description="Basic and acidic residues" evidence="6">
    <location>
        <begin position="45"/>
        <end position="58"/>
    </location>
</feature>
<name>A0A087GLW4_ARAAL</name>
<evidence type="ECO:0000256" key="4">
    <source>
        <dbReference type="ARBA" id="ARBA00023163"/>
    </source>
</evidence>
<keyword evidence="8" id="KW-1185">Reference proteome</keyword>
<accession>A0A087GLW4</accession>
<dbReference type="Gene3D" id="2.40.330.10">
    <property type="entry name" value="DNA-binding pseudobarrel domain"/>
    <property type="match status" value="1"/>
</dbReference>
<dbReference type="SUPFAM" id="SSF101936">
    <property type="entry name" value="DNA-binding pseudobarrel domain"/>
    <property type="match status" value="1"/>
</dbReference>
<feature type="compositionally biased region" description="Polar residues" evidence="6">
    <location>
        <begin position="60"/>
        <end position="71"/>
    </location>
</feature>
<keyword evidence="2" id="KW-0805">Transcription regulation</keyword>
<feature type="compositionally biased region" description="Polar residues" evidence="6">
    <location>
        <begin position="1"/>
        <end position="13"/>
    </location>
</feature>
<dbReference type="Proteomes" id="UP000029120">
    <property type="component" value="Chromosome 6"/>
</dbReference>
<feature type="region of interest" description="Disordered" evidence="6">
    <location>
        <begin position="164"/>
        <end position="186"/>
    </location>
</feature>
<feature type="compositionally biased region" description="Polar residues" evidence="6">
    <location>
        <begin position="115"/>
        <end position="127"/>
    </location>
</feature>